<dbReference type="Gene3D" id="3.30.43.10">
    <property type="entry name" value="Uridine Diphospho-n-acetylenolpyruvylglucosamine Reductase, domain 2"/>
    <property type="match status" value="1"/>
</dbReference>
<accession>A0A6N8DP53</accession>
<keyword evidence="4" id="KW-0274">FAD</keyword>
<dbReference type="InterPro" id="IPR004113">
    <property type="entry name" value="FAD-bd_oxidored_4_C"/>
</dbReference>
<evidence type="ECO:0000256" key="1">
    <source>
        <dbReference type="ARBA" id="ARBA00001974"/>
    </source>
</evidence>
<dbReference type="PROSITE" id="PS51387">
    <property type="entry name" value="FAD_PCMH"/>
    <property type="match status" value="1"/>
</dbReference>
<dbReference type="GO" id="GO:0003824">
    <property type="term" value="F:catalytic activity"/>
    <property type="evidence" value="ECO:0007669"/>
    <property type="project" value="InterPro"/>
</dbReference>
<dbReference type="Pfam" id="PF02913">
    <property type="entry name" value="FAD-oxidase_C"/>
    <property type="match status" value="1"/>
</dbReference>
<proteinExistence type="inferred from homology"/>
<dbReference type="GO" id="GO:0071949">
    <property type="term" value="F:FAD binding"/>
    <property type="evidence" value="ECO:0007669"/>
    <property type="project" value="InterPro"/>
</dbReference>
<comment type="cofactor">
    <cofactor evidence="1">
        <name>FAD</name>
        <dbReference type="ChEBI" id="CHEBI:57692"/>
    </cofactor>
</comment>
<dbReference type="SUPFAM" id="SSF56176">
    <property type="entry name" value="FAD-binding/transporter-associated domain-like"/>
    <property type="match status" value="1"/>
</dbReference>
<comment type="similarity">
    <text evidence="2">Belongs to the FAD-binding oxidoreductase/transferase type 4 family.</text>
</comment>
<evidence type="ECO:0000256" key="2">
    <source>
        <dbReference type="ARBA" id="ARBA00008000"/>
    </source>
</evidence>
<dbReference type="InterPro" id="IPR016166">
    <property type="entry name" value="FAD-bd_PCMH"/>
</dbReference>
<dbReference type="Gene3D" id="3.30.465.10">
    <property type="match status" value="1"/>
</dbReference>
<dbReference type="PANTHER" id="PTHR43716:SF2">
    <property type="entry name" value="BLL6224 PROTEIN"/>
    <property type="match status" value="1"/>
</dbReference>
<dbReference type="InterPro" id="IPR016164">
    <property type="entry name" value="FAD-linked_Oxase-like_C"/>
</dbReference>
<protein>
    <submittedName>
        <fullName evidence="6">FAD-binding protein</fullName>
    </submittedName>
</protein>
<dbReference type="SUPFAM" id="SSF55103">
    <property type="entry name" value="FAD-linked oxidases, C-terminal domain"/>
    <property type="match status" value="1"/>
</dbReference>
<dbReference type="InterPro" id="IPR016171">
    <property type="entry name" value="Vanillyl_alc_oxidase_C-sub2"/>
</dbReference>
<dbReference type="RefSeq" id="WP_155446955.1">
    <property type="nucleotide sequence ID" value="NZ_JAOQNR010000007.1"/>
</dbReference>
<dbReference type="GO" id="GO:0022904">
    <property type="term" value="P:respiratory electron transport chain"/>
    <property type="evidence" value="ECO:0007669"/>
    <property type="project" value="TreeGrafter"/>
</dbReference>
<evidence type="ECO:0000256" key="3">
    <source>
        <dbReference type="ARBA" id="ARBA00022630"/>
    </source>
</evidence>
<dbReference type="AlphaFoldDB" id="A0A6N8DP53"/>
<comment type="caution">
    <text evidence="6">The sequence shown here is derived from an EMBL/GenBank/DDBJ whole genome shotgun (WGS) entry which is preliminary data.</text>
</comment>
<dbReference type="InterPro" id="IPR016167">
    <property type="entry name" value="FAD-bd_PCMH_sub1"/>
</dbReference>
<gene>
    <name evidence="6" type="ORF">GJ654_14815</name>
</gene>
<dbReference type="Gene3D" id="3.30.70.2190">
    <property type="match status" value="1"/>
</dbReference>
<evidence type="ECO:0000313" key="7">
    <source>
        <dbReference type="Proteomes" id="UP000439113"/>
    </source>
</evidence>
<name>A0A6N8DP53_RHOAC</name>
<organism evidence="6 7">
    <name type="scientific">Rhodoblastus acidophilus</name>
    <name type="common">Rhodopseudomonas acidophila</name>
    <dbReference type="NCBI Taxonomy" id="1074"/>
    <lineage>
        <taxon>Bacteria</taxon>
        <taxon>Pseudomonadati</taxon>
        <taxon>Pseudomonadota</taxon>
        <taxon>Alphaproteobacteria</taxon>
        <taxon>Hyphomicrobiales</taxon>
        <taxon>Rhodoblastaceae</taxon>
        <taxon>Rhodoblastus</taxon>
    </lineage>
</organism>
<dbReference type="InterPro" id="IPR051264">
    <property type="entry name" value="FAD-oxidored/transferase_4"/>
</dbReference>
<dbReference type="InterPro" id="IPR016169">
    <property type="entry name" value="FAD-bd_PCMH_sub2"/>
</dbReference>
<keyword evidence="3" id="KW-0285">Flavoprotein</keyword>
<reference evidence="6 7" key="1">
    <citation type="submission" date="2019-11" db="EMBL/GenBank/DDBJ databases">
        <title>Whole-genome sequence of a Rhodoblastus acidophilus DSM 142.</title>
        <authorList>
            <person name="Kyndt J.A."/>
            <person name="Meyer T.E."/>
        </authorList>
    </citation>
    <scope>NUCLEOTIDE SEQUENCE [LARGE SCALE GENOMIC DNA]</scope>
    <source>
        <strain evidence="6 7">DSM 142</strain>
    </source>
</reference>
<dbReference type="Gene3D" id="3.30.70.2740">
    <property type="match status" value="1"/>
</dbReference>
<dbReference type="Proteomes" id="UP000439113">
    <property type="component" value="Unassembled WGS sequence"/>
</dbReference>
<dbReference type="EMBL" id="WNKS01000015">
    <property type="protein sequence ID" value="MTV32259.1"/>
    <property type="molecule type" value="Genomic_DNA"/>
</dbReference>
<dbReference type="FunFam" id="1.10.45.10:FF:000001">
    <property type="entry name" value="D-lactate dehydrogenase mitochondrial"/>
    <property type="match status" value="1"/>
</dbReference>
<sequence length="467" mass="49585">MAEQIAKALAGIVGDKYVLVGADMAGYMSEPRDLWHGKAACVVRPGSAQEVAAVLGYADAHGLKVVPQGGNTGLVGGQITDQSGTQILLSLNRLDKIREIDPASNTMIVEAGVTLQKVQEAAESVDRLFPLSLAAEGSCTIGGNLASNAGGTAVLAYGNARDLVTGLEVALADGKLLNNLSKLRKDNTGYDLKHVFMGSEGTLGVITAAVVKLYPRPRAVETALVGLDSPEKCLELLMLAQEMGGPDLKTFEFMSRFGVEIVVQHTDGAREPLEGEHNWYVLLELASQSEAGLNDKLMALLEAAFEKEIIEDAVVAASLDQRTAFWTLRENLSEKQKHEGGSIKHDVCLPVALVPAFLAEAGPIVEKTIPGARPVPFGHMGDGNVHYNVTQPVGADKAGFLARWEELNEAVHAVVTRMNGSISAEHGVGVLKRDLLPGVKDPVALEVMRRFKAALDPKGTLNPGKVL</sequence>
<evidence type="ECO:0000313" key="6">
    <source>
        <dbReference type="EMBL" id="MTV32259.1"/>
    </source>
</evidence>
<evidence type="ECO:0000256" key="4">
    <source>
        <dbReference type="ARBA" id="ARBA00022827"/>
    </source>
</evidence>
<evidence type="ECO:0000259" key="5">
    <source>
        <dbReference type="PROSITE" id="PS51387"/>
    </source>
</evidence>
<dbReference type="InterPro" id="IPR036318">
    <property type="entry name" value="FAD-bd_PCMH-like_sf"/>
</dbReference>
<dbReference type="Pfam" id="PF01565">
    <property type="entry name" value="FAD_binding_4"/>
    <property type="match status" value="1"/>
</dbReference>
<feature type="domain" description="FAD-binding PCMH-type" evidence="5">
    <location>
        <begin position="35"/>
        <end position="216"/>
    </location>
</feature>
<dbReference type="InterPro" id="IPR006094">
    <property type="entry name" value="Oxid_FAD_bind_N"/>
</dbReference>
<dbReference type="Gene3D" id="1.10.45.10">
    <property type="entry name" value="Vanillyl-alcohol Oxidase, Chain A, domain 4"/>
    <property type="match status" value="1"/>
</dbReference>
<dbReference type="PANTHER" id="PTHR43716">
    <property type="entry name" value="D-2-HYDROXYGLUTARATE DEHYDROGENASE, MITOCHONDRIAL"/>
    <property type="match status" value="1"/>
</dbReference>
<dbReference type="OrthoDB" id="9809290at2"/>